<evidence type="ECO:0000313" key="12">
    <source>
        <dbReference type="Proteomes" id="UP000613580"/>
    </source>
</evidence>
<dbReference type="CDD" id="cd04275">
    <property type="entry name" value="ZnMc_pappalysin_like"/>
    <property type="match status" value="1"/>
</dbReference>
<dbReference type="GO" id="GO:0008237">
    <property type="term" value="F:metallopeptidase activity"/>
    <property type="evidence" value="ECO:0007669"/>
    <property type="project" value="UniProtKB-KW"/>
</dbReference>
<evidence type="ECO:0000256" key="2">
    <source>
        <dbReference type="ARBA" id="ARBA00022670"/>
    </source>
</evidence>
<name>A0A8H6WIJ1_MYCCL</name>
<evidence type="ECO:0000313" key="11">
    <source>
        <dbReference type="EMBL" id="KAF7318887.1"/>
    </source>
</evidence>
<keyword evidence="12" id="KW-1185">Reference proteome</keyword>
<dbReference type="InterPro" id="IPR024079">
    <property type="entry name" value="MetalloPept_cat_dom_sf"/>
</dbReference>
<dbReference type="EMBL" id="JACAZE010000003">
    <property type="protein sequence ID" value="KAF7318887.1"/>
    <property type="molecule type" value="Genomic_DNA"/>
</dbReference>
<dbReference type="OrthoDB" id="536211at2759"/>
<evidence type="ECO:0000256" key="1">
    <source>
        <dbReference type="ARBA" id="ARBA00008721"/>
    </source>
</evidence>
<gene>
    <name evidence="11" type="ORF">HMN09_00224300</name>
</gene>
<feature type="chain" id="PRO_5034462706" evidence="9">
    <location>
        <begin position="20"/>
        <end position="329"/>
    </location>
</feature>
<dbReference type="PANTHER" id="PTHR47466">
    <property type="match status" value="1"/>
</dbReference>
<organism evidence="11 12">
    <name type="scientific">Mycena chlorophos</name>
    <name type="common">Agaric fungus</name>
    <name type="synonym">Agaricus chlorophos</name>
    <dbReference type="NCBI Taxonomy" id="658473"/>
    <lineage>
        <taxon>Eukaryota</taxon>
        <taxon>Fungi</taxon>
        <taxon>Dikarya</taxon>
        <taxon>Basidiomycota</taxon>
        <taxon>Agaricomycotina</taxon>
        <taxon>Agaricomycetes</taxon>
        <taxon>Agaricomycetidae</taxon>
        <taxon>Agaricales</taxon>
        <taxon>Marasmiineae</taxon>
        <taxon>Mycenaceae</taxon>
        <taxon>Mycena</taxon>
    </lineage>
</organism>
<reference evidence="11" key="1">
    <citation type="submission" date="2020-05" db="EMBL/GenBank/DDBJ databases">
        <title>Mycena genomes resolve the evolution of fungal bioluminescence.</title>
        <authorList>
            <person name="Tsai I.J."/>
        </authorList>
    </citation>
    <scope>NUCLEOTIDE SEQUENCE</scope>
    <source>
        <strain evidence="11">110903Hualien_Pintung</strain>
    </source>
</reference>
<dbReference type="Pfam" id="PF05572">
    <property type="entry name" value="Peptidase_M43"/>
    <property type="match status" value="1"/>
</dbReference>
<dbReference type="GO" id="GO:0006508">
    <property type="term" value="P:proteolysis"/>
    <property type="evidence" value="ECO:0007669"/>
    <property type="project" value="UniProtKB-KW"/>
</dbReference>
<comment type="caution">
    <text evidence="11">The sequence shown here is derived from an EMBL/GenBank/DDBJ whole genome shotgun (WGS) entry which is preliminary data.</text>
</comment>
<dbReference type="InterPro" id="IPR008754">
    <property type="entry name" value="Peptidase_M43"/>
</dbReference>
<proteinExistence type="inferred from homology"/>
<feature type="domain" description="Peptidase M43 pregnancy-associated plasma-A" evidence="10">
    <location>
        <begin position="203"/>
        <end position="319"/>
    </location>
</feature>
<sequence length="329" mass="35259">MFTALALAALVAPVLPVLAGPLDFPAEVAFELPSTTTTSDDAFSPDTVGHVLLQCGSDLTPEEAAVVEQDFASRLADAAQDVDSVASLQSSSSAISINVYWHVIKDCESSTGIGSTARSLGDVPDAQIRSQLDVLNIDFQSDPPTTFTLAATERVCNTEWFNKAGPGTPQQTEMKQRLRRGKAVDLNVYSVGFKQGSGKGLLGYATFPWSYSSNPMDDGVVILYSTLPNGSSQNYNLGRTLTHEVGHWMNLYHTFQGGCSDKNGDYVSDTPAEASPASGCPTGRDTCPAAGLDPIKNFMDYTVDSCMDEFTKGQMARIHTAWGLYRQGK</sequence>
<evidence type="ECO:0000256" key="7">
    <source>
        <dbReference type="ARBA" id="ARBA00023049"/>
    </source>
</evidence>
<feature type="signal peptide" evidence="9">
    <location>
        <begin position="1"/>
        <end position="19"/>
    </location>
</feature>
<dbReference type="SUPFAM" id="SSF55486">
    <property type="entry name" value="Metalloproteases ('zincins'), catalytic domain"/>
    <property type="match status" value="1"/>
</dbReference>
<evidence type="ECO:0000259" key="10">
    <source>
        <dbReference type="Pfam" id="PF05572"/>
    </source>
</evidence>
<dbReference type="Gene3D" id="3.40.390.10">
    <property type="entry name" value="Collagenase (Catalytic Domain)"/>
    <property type="match status" value="1"/>
</dbReference>
<evidence type="ECO:0000256" key="5">
    <source>
        <dbReference type="ARBA" id="ARBA00022801"/>
    </source>
</evidence>
<evidence type="ECO:0000256" key="4">
    <source>
        <dbReference type="ARBA" id="ARBA00022729"/>
    </source>
</evidence>
<keyword evidence="2 11" id="KW-0645">Protease</keyword>
<evidence type="ECO:0000256" key="9">
    <source>
        <dbReference type="SAM" id="SignalP"/>
    </source>
</evidence>
<keyword evidence="6" id="KW-0862">Zinc</keyword>
<dbReference type="AlphaFoldDB" id="A0A8H6WIJ1"/>
<keyword evidence="5" id="KW-0378">Hydrolase</keyword>
<accession>A0A8H6WIJ1</accession>
<keyword evidence="4 9" id="KW-0732">Signal</keyword>
<dbReference type="PANTHER" id="PTHR47466:SF1">
    <property type="entry name" value="METALLOPROTEASE MEP1 (AFU_ORTHOLOGUE AFUA_1G07730)-RELATED"/>
    <property type="match status" value="1"/>
</dbReference>
<comment type="similarity">
    <text evidence="1">Belongs to the peptidase M43B family.</text>
</comment>
<dbReference type="Proteomes" id="UP000613580">
    <property type="component" value="Unassembled WGS sequence"/>
</dbReference>
<dbReference type="GO" id="GO:0046872">
    <property type="term" value="F:metal ion binding"/>
    <property type="evidence" value="ECO:0007669"/>
    <property type="project" value="UniProtKB-KW"/>
</dbReference>
<keyword evidence="8" id="KW-1015">Disulfide bond</keyword>
<evidence type="ECO:0000256" key="8">
    <source>
        <dbReference type="ARBA" id="ARBA00023157"/>
    </source>
</evidence>
<keyword evidence="3" id="KW-0479">Metal-binding</keyword>
<protein>
    <submittedName>
        <fullName evidence="11">Metalloprotease</fullName>
    </submittedName>
</protein>
<evidence type="ECO:0000256" key="6">
    <source>
        <dbReference type="ARBA" id="ARBA00022833"/>
    </source>
</evidence>
<keyword evidence="7 11" id="KW-0482">Metalloprotease</keyword>
<evidence type="ECO:0000256" key="3">
    <source>
        <dbReference type="ARBA" id="ARBA00022723"/>
    </source>
</evidence>